<feature type="transmembrane region" description="Helical" evidence="6">
    <location>
        <begin position="218"/>
        <end position="237"/>
    </location>
</feature>
<gene>
    <name evidence="8" type="ORF">DPPLL_37900</name>
</gene>
<dbReference type="EMBL" id="AP025516">
    <property type="protein sequence ID" value="BDD89425.1"/>
    <property type="molecule type" value="Genomic_DNA"/>
</dbReference>
<evidence type="ECO:0000256" key="4">
    <source>
        <dbReference type="ARBA" id="ARBA00022989"/>
    </source>
</evidence>
<feature type="transmembrane region" description="Helical" evidence="6">
    <location>
        <begin position="243"/>
        <end position="260"/>
    </location>
</feature>
<evidence type="ECO:0000256" key="5">
    <source>
        <dbReference type="ARBA" id="ARBA00023136"/>
    </source>
</evidence>
<feature type="domain" description="EamA" evidence="7">
    <location>
        <begin position="124"/>
        <end position="260"/>
    </location>
</feature>
<protein>
    <submittedName>
        <fullName evidence="8">Membrane protein</fullName>
    </submittedName>
</protein>
<evidence type="ECO:0000256" key="2">
    <source>
        <dbReference type="ARBA" id="ARBA00007362"/>
    </source>
</evidence>
<evidence type="ECO:0000256" key="6">
    <source>
        <dbReference type="SAM" id="Phobius"/>
    </source>
</evidence>
<feature type="transmembrane region" description="Helical" evidence="6">
    <location>
        <begin position="155"/>
        <end position="173"/>
    </location>
</feature>
<dbReference type="Gene3D" id="1.10.3730.20">
    <property type="match status" value="1"/>
</dbReference>
<dbReference type="InterPro" id="IPR037185">
    <property type="entry name" value="EmrE-like"/>
</dbReference>
<proteinExistence type="inferred from homology"/>
<feature type="transmembrane region" description="Helical" evidence="6">
    <location>
        <begin position="124"/>
        <end position="143"/>
    </location>
</feature>
<feature type="transmembrane region" description="Helical" evidence="6">
    <location>
        <begin position="98"/>
        <end position="118"/>
    </location>
</feature>
<keyword evidence="3 6" id="KW-0812">Transmembrane</keyword>
<feature type="transmembrane region" description="Helical" evidence="6">
    <location>
        <begin position="37"/>
        <end position="55"/>
    </location>
</feature>
<keyword evidence="5 6" id="KW-0472">Membrane</keyword>
<organism evidence="8 9">
    <name type="scientific">Desulfofustis limnaeus</name>
    <dbReference type="NCBI Taxonomy" id="2740163"/>
    <lineage>
        <taxon>Bacteria</taxon>
        <taxon>Pseudomonadati</taxon>
        <taxon>Thermodesulfobacteriota</taxon>
        <taxon>Desulfobulbia</taxon>
        <taxon>Desulfobulbales</taxon>
        <taxon>Desulfocapsaceae</taxon>
        <taxon>Desulfofustis</taxon>
    </lineage>
</organism>
<feature type="transmembrane region" description="Helical" evidence="6">
    <location>
        <begin position="6"/>
        <end position="25"/>
    </location>
</feature>
<evidence type="ECO:0000256" key="1">
    <source>
        <dbReference type="ARBA" id="ARBA00004141"/>
    </source>
</evidence>
<feature type="transmembrane region" description="Helical" evidence="6">
    <location>
        <begin position="67"/>
        <end position="86"/>
    </location>
</feature>
<dbReference type="PANTHER" id="PTHR32322">
    <property type="entry name" value="INNER MEMBRANE TRANSPORTER"/>
    <property type="match status" value="1"/>
</dbReference>
<evidence type="ECO:0000313" key="9">
    <source>
        <dbReference type="Proteomes" id="UP000830055"/>
    </source>
</evidence>
<reference evidence="8 9" key="1">
    <citation type="submission" date="2022-01" db="EMBL/GenBank/DDBJ databases">
        <title>Desulfofustis limnae sp. nov., a novel mesophilic sulfate-reducing bacterium isolated from marsh soil.</title>
        <authorList>
            <person name="Watanabe M."/>
            <person name="Takahashi A."/>
            <person name="Kojima H."/>
            <person name="Fukui M."/>
        </authorList>
    </citation>
    <scope>NUCLEOTIDE SEQUENCE [LARGE SCALE GENOMIC DNA]</scope>
    <source>
        <strain evidence="8 9">PPLL</strain>
    </source>
</reference>
<comment type="subcellular location">
    <subcellularLocation>
        <location evidence="1">Membrane</location>
        <topology evidence="1">Multi-pass membrane protein</topology>
    </subcellularLocation>
</comment>
<sequence>MPPLTASFLRFVIATAAMIPLVLVNEGIPVLPDRKQLISILFLGLSGIFSYNIFFFTGLSQISASRAALIIACTPLAIAIASSILFREPLTRSHCAGIILSLIGAILVISNGHVYALITGGFGSGELALLGCVGSWTIYTLIGKGILRTMPPLSCVFYAVLAGTAMLAVPALNDGLLDILPTIEPMAWISLAYLGIGGTSLGFSWYYRGIKAIGPSRAGVYINLVPVFAVLQSWLLLSETVKPIVLVGGVLVCLGVFVVNRPSVRPLRG</sequence>
<dbReference type="Proteomes" id="UP000830055">
    <property type="component" value="Chromosome"/>
</dbReference>
<keyword evidence="9" id="KW-1185">Reference proteome</keyword>
<dbReference type="Pfam" id="PF00892">
    <property type="entry name" value="EamA"/>
    <property type="match status" value="2"/>
</dbReference>
<dbReference type="SUPFAM" id="SSF103481">
    <property type="entry name" value="Multidrug resistance efflux transporter EmrE"/>
    <property type="match status" value="2"/>
</dbReference>
<dbReference type="InterPro" id="IPR050638">
    <property type="entry name" value="AA-Vitamin_Transporters"/>
</dbReference>
<keyword evidence="4 6" id="KW-1133">Transmembrane helix</keyword>
<accession>A0ABM7WEK9</accession>
<name>A0ABM7WEK9_9BACT</name>
<dbReference type="InterPro" id="IPR000620">
    <property type="entry name" value="EamA_dom"/>
</dbReference>
<feature type="transmembrane region" description="Helical" evidence="6">
    <location>
        <begin position="185"/>
        <end position="206"/>
    </location>
</feature>
<evidence type="ECO:0000259" key="7">
    <source>
        <dbReference type="Pfam" id="PF00892"/>
    </source>
</evidence>
<evidence type="ECO:0000313" key="8">
    <source>
        <dbReference type="EMBL" id="BDD89425.1"/>
    </source>
</evidence>
<evidence type="ECO:0000256" key="3">
    <source>
        <dbReference type="ARBA" id="ARBA00022692"/>
    </source>
</evidence>
<dbReference type="PANTHER" id="PTHR32322:SF2">
    <property type="entry name" value="EAMA DOMAIN-CONTAINING PROTEIN"/>
    <property type="match status" value="1"/>
</dbReference>
<feature type="domain" description="EamA" evidence="7">
    <location>
        <begin position="1"/>
        <end position="109"/>
    </location>
</feature>
<comment type="similarity">
    <text evidence="2">Belongs to the EamA transporter family.</text>
</comment>